<dbReference type="InterPro" id="IPR019845">
    <property type="entry name" value="Squalene/phytoene_synthase_CS"/>
</dbReference>
<dbReference type="KEGG" id="gni:GNIT_0399"/>
<keyword evidence="3" id="KW-1185">Reference proteome</keyword>
<organism evidence="2 3">
    <name type="scientific">Glaciecola nitratireducens (strain JCM 12485 / KCTC 12276 / FR1064)</name>
    <dbReference type="NCBI Taxonomy" id="1085623"/>
    <lineage>
        <taxon>Bacteria</taxon>
        <taxon>Pseudomonadati</taxon>
        <taxon>Pseudomonadota</taxon>
        <taxon>Gammaproteobacteria</taxon>
        <taxon>Alteromonadales</taxon>
        <taxon>Alteromonadaceae</taxon>
        <taxon>Brumicola</taxon>
    </lineage>
</organism>
<dbReference type="eggNOG" id="COG1562">
    <property type="taxonomic scope" value="Bacteria"/>
</dbReference>
<dbReference type="SFLD" id="SFLDG01212">
    <property type="entry name" value="Phytoene_synthase_like"/>
    <property type="match status" value="1"/>
</dbReference>
<dbReference type="PROSITE" id="PS01045">
    <property type="entry name" value="SQUALEN_PHYTOEN_SYN_2"/>
    <property type="match status" value="1"/>
</dbReference>
<name>G4QJE7_GLANF</name>
<dbReference type="GO" id="GO:0016117">
    <property type="term" value="P:carotenoid biosynthetic process"/>
    <property type="evidence" value="ECO:0007669"/>
    <property type="project" value="UniProtKB-ARBA"/>
</dbReference>
<reference evidence="2 3" key="1">
    <citation type="journal article" date="2011" name="J. Bacteriol.">
        <title>Complete genome sequence of seawater bacterium Glaciecola nitratireducens FR1064T.</title>
        <authorList>
            <person name="Bian F."/>
            <person name="Qin Q.L."/>
            <person name="Xie B.B."/>
            <person name="Shu Y.L."/>
            <person name="Zhang X.Y."/>
            <person name="Yu Y."/>
            <person name="Chen B."/>
            <person name="Chen X.L."/>
            <person name="Zhou B.C."/>
            <person name="Zhang Y.Z."/>
        </authorList>
    </citation>
    <scope>NUCLEOTIDE SEQUENCE [LARGE SCALE GENOMIC DNA]</scope>
    <source>
        <strain evidence="3">JCM 12485 / KCTC 12276 / FR1064</strain>
    </source>
</reference>
<dbReference type="PROSITE" id="PS01044">
    <property type="entry name" value="SQUALEN_PHYTOEN_SYN_1"/>
    <property type="match status" value="1"/>
</dbReference>
<protein>
    <submittedName>
        <fullName evidence="2">Phytoene synthase</fullName>
    </submittedName>
</protein>
<dbReference type="Proteomes" id="UP000009282">
    <property type="component" value="Chromosome"/>
</dbReference>
<dbReference type="InterPro" id="IPR002060">
    <property type="entry name" value="Squ/phyt_synthse"/>
</dbReference>
<dbReference type="GO" id="GO:0051996">
    <property type="term" value="F:squalene synthase [NAD(P)H] activity"/>
    <property type="evidence" value="ECO:0007669"/>
    <property type="project" value="InterPro"/>
</dbReference>
<proteinExistence type="predicted"/>
<evidence type="ECO:0000313" key="2">
    <source>
        <dbReference type="EMBL" id="AEP28553.1"/>
    </source>
</evidence>
<sequence>MQDDPTALLKKHGKSFNFARLFLGSETGIAAARLYSFCRIVDDIADESLDKEQARKDLANLSDAINQNQTGHPLVADFLLLCEQHGIDRKNGITLIEGVSEDLSLQALDTEQEIVRYAFKVAGVVGLMMAPILGAKEDGYAFAIDLGIGMQLTNIARDVLEDAKMNRRYIPGAWVDSLSPEQISLAQKNDQESVQTAITRLLELAERYYQSGLAGLYYLPQRNRPAIAVAAYVYREIGRKLLKQNCEYWRGRMVVSKSHKALLASKALWYLRSREFADKAPKHDPNLHIHLQTTLANSEYSPNNNATTVTNAL</sequence>
<gene>
    <name evidence="2" type="primary">crtB</name>
    <name evidence="2" type="ordered locus">GNIT_0399</name>
</gene>
<keyword evidence="1" id="KW-0808">Transferase</keyword>
<accession>G4QJE7</accession>
<dbReference type="InterPro" id="IPR008949">
    <property type="entry name" value="Isoprenoid_synthase_dom_sf"/>
</dbReference>
<dbReference type="HOGENOM" id="CLU_037269_1_0_6"/>
<dbReference type="GO" id="GO:0004311">
    <property type="term" value="F:geranylgeranyl diphosphate synthase activity"/>
    <property type="evidence" value="ECO:0007669"/>
    <property type="project" value="InterPro"/>
</dbReference>
<dbReference type="RefSeq" id="WP_014107431.1">
    <property type="nucleotide sequence ID" value="NC_016041.1"/>
</dbReference>
<dbReference type="InterPro" id="IPR033904">
    <property type="entry name" value="Trans_IPPS_HH"/>
</dbReference>
<dbReference type="SFLD" id="SFLDS00005">
    <property type="entry name" value="Isoprenoid_Synthase_Type_I"/>
    <property type="match status" value="1"/>
</dbReference>
<dbReference type="STRING" id="1085623.GNIT_0399"/>
<evidence type="ECO:0000256" key="1">
    <source>
        <dbReference type="ARBA" id="ARBA00022679"/>
    </source>
</evidence>
<evidence type="ECO:0000313" key="3">
    <source>
        <dbReference type="Proteomes" id="UP000009282"/>
    </source>
</evidence>
<dbReference type="SFLD" id="SFLDG01018">
    <property type="entry name" value="Squalene/Phytoene_Synthase_Lik"/>
    <property type="match status" value="1"/>
</dbReference>
<dbReference type="InterPro" id="IPR044843">
    <property type="entry name" value="Trans_IPPS_bact-type"/>
</dbReference>
<dbReference type="OrthoDB" id="9807580at2"/>
<dbReference type="CDD" id="cd00683">
    <property type="entry name" value="Trans_IPPS_HH"/>
    <property type="match status" value="1"/>
</dbReference>
<dbReference type="PANTHER" id="PTHR31480">
    <property type="entry name" value="BIFUNCTIONAL LYCOPENE CYCLASE/PHYTOENE SYNTHASE"/>
    <property type="match status" value="1"/>
</dbReference>
<dbReference type="Gene3D" id="1.10.600.10">
    <property type="entry name" value="Farnesyl Diphosphate Synthase"/>
    <property type="match status" value="1"/>
</dbReference>
<dbReference type="Pfam" id="PF00494">
    <property type="entry name" value="SQS_PSY"/>
    <property type="match status" value="1"/>
</dbReference>
<dbReference type="SUPFAM" id="SSF48576">
    <property type="entry name" value="Terpenoid synthases"/>
    <property type="match status" value="1"/>
</dbReference>
<dbReference type="EMBL" id="CP003060">
    <property type="protein sequence ID" value="AEP28553.1"/>
    <property type="molecule type" value="Genomic_DNA"/>
</dbReference>
<dbReference type="AlphaFoldDB" id="G4QJE7"/>